<gene>
    <name evidence="4" type="ORF">A0J61_09988</name>
</gene>
<dbReference type="Pfam" id="PF01302">
    <property type="entry name" value="CAP_GLY"/>
    <property type="match status" value="1"/>
</dbReference>
<proteinExistence type="predicted"/>
<dbReference type="SMART" id="SM01052">
    <property type="entry name" value="CAP_GLY"/>
    <property type="match status" value="1"/>
</dbReference>
<protein>
    <recommendedName>
        <fullName evidence="3">CAP-Gly domain-containing protein</fullName>
    </recommendedName>
</protein>
<keyword evidence="1" id="KW-0175">Coiled coil</keyword>
<evidence type="ECO:0000313" key="4">
    <source>
        <dbReference type="EMBL" id="OBZ81964.1"/>
    </source>
</evidence>
<dbReference type="Proteomes" id="UP000093000">
    <property type="component" value="Unassembled WGS sequence"/>
</dbReference>
<dbReference type="PROSITE" id="PS00845">
    <property type="entry name" value="CAP_GLY_1"/>
    <property type="match status" value="1"/>
</dbReference>
<organism evidence="4 5">
    <name type="scientific">Choanephora cucurbitarum</name>
    <dbReference type="NCBI Taxonomy" id="101091"/>
    <lineage>
        <taxon>Eukaryota</taxon>
        <taxon>Fungi</taxon>
        <taxon>Fungi incertae sedis</taxon>
        <taxon>Mucoromycota</taxon>
        <taxon>Mucoromycotina</taxon>
        <taxon>Mucoromycetes</taxon>
        <taxon>Mucorales</taxon>
        <taxon>Mucorineae</taxon>
        <taxon>Choanephoraceae</taxon>
        <taxon>Choanephoroideae</taxon>
        <taxon>Choanephora</taxon>
    </lineage>
</organism>
<evidence type="ECO:0000313" key="5">
    <source>
        <dbReference type="Proteomes" id="UP000093000"/>
    </source>
</evidence>
<dbReference type="InParanoid" id="A0A1C7N3R8"/>
<dbReference type="OrthoDB" id="2130750at2759"/>
<evidence type="ECO:0000256" key="1">
    <source>
        <dbReference type="SAM" id="Coils"/>
    </source>
</evidence>
<dbReference type="STRING" id="101091.A0A1C7N3R8"/>
<dbReference type="PROSITE" id="PS50245">
    <property type="entry name" value="CAP_GLY_2"/>
    <property type="match status" value="1"/>
</dbReference>
<dbReference type="EMBL" id="LUGH01000994">
    <property type="protein sequence ID" value="OBZ81964.1"/>
    <property type="molecule type" value="Genomic_DNA"/>
</dbReference>
<feature type="region of interest" description="Disordered" evidence="2">
    <location>
        <begin position="313"/>
        <end position="336"/>
    </location>
</feature>
<dbReference type="SUPFAM" id="SSF74924">
    <property type="entry name" value="Cap-Gly domain"/>
    <property type="match status" value="1"/>
</dbReference>
<accession>A0A1C7N3R8</accession>
<sequence>MSTDLTDSTLTVNKYYLPTEMTAYPLCPGDRVQINSLQGTVRFVGSTKFKPGIWAGVELDRVGAGKNDGSVNGERYFHCHPKTGLFVLATVLIKQQRNYLSNQMTNNNLLSESRLVSQSQLLKRIESLEADNKQLKLQNEQWKFQIALKDKRIESLEKTISDIRNASLESIELLERLVQTKYQEAEQLEYALHTEKQRSKSFEEEKELLHETILEAIESYETSLSLIEKNQEEQKEKLKTHHHQEVEILAQDVVALESFLQTKLNREVELTCSLKRSQQQNLRLQAELKRNVYQVKTNSNMDHRYFMPRERMLNTPIEEEEEEEEEEEDSEDQEEIMVRHGCPLCEQKGHHFIHCDLLTTQNQATSLHI</sequence>
<reference evidence="4 5" key="1">
    <citation type="submission" date="2016-03" db="EMBL/GenBank/DDBJ databases">
        <title>Choanephora cucurbitarum.</title>
        <authorList>
            <person name="Min B."/>
            <person name="Park H."/>
            <person name="Park J.-H."/>
            <person name="Shin H.-D."/>
            <person name="Choi I.-G."/>
        </authorList>
    </citation>
    <scope>NUCLEOTIDE SEQUENCE [LARGE SCALE GENOMIC DNA]</scope>
    <source>
        <strain evidence="4 5">KUS-F28377</strain>
    </source>
</reference>
<keyword evidence="5" id="KW-1185">Reference proteome</keyword>
<dbReference type="PANTHER" id="PTHR18916">
    <property type="entry name" value="DYNACTIN 1-RELATED MICROTUBULE-BINDING"/>
    <property type="match status" value="1"/>
</dbReference>
<feature type="domain" description="CAP-Gly" evidence="3">
    <location>
        <begin position="45"/>
        <end position="88"/>
    </location>
</feature>
<comment type="caution">
    <text evidence="4">The sequence shown here is derived from an EMBL/GenBank/DDBJ whole genome shotgun (WGS) entry which is preliminary data.</text>
</comment>
<dbReference type="InterPro" id="IPR000938">
    <property type="entry name" value="CAP-Gly_domain"/>
</dbReference>
<dbReference type="AlphaFoldDB" id="A0A1C7N3R8"/>
<dbReference type="FunCoup" id="A0A1C7N3R8">
    <property type="interactions" value="58"/>
</dbReference>
<evidence type="ECO:0000259" key="3">
    <source>
        <dbReference type="PROSITE" id="PS50245"/>
    </source>
</evidence>
<name>A0A1C7N3R8_9FUNG</name>
<evidence type="ECO:0000256" key="2">
    <source>
        <dbReference type="SAM" id="MobiDB-lite"/>
    </source>
</evidence>
<feature type="compositionally biased region" description="Acidic residues" evidence="2">
    <location>
        <begin position="317"/>
        <end position="335"/>
    </location>
</feature>
<dbReference type="Gene3D" id="2.30.30.190">
    <property type="entry name" value="CAP Gly-rich-like domain"/>
    <property type="match status" value="1"/>
</dbReference>
<dbReference type="InterPro" id="IPR036859">
    <property type="entry name" value="CAP-Gly_dom_sf"/>
</dbReference>
<feature type="coiled-coil region" evidence="1">
    <location>
        <begin position="118"/>
        <end position="237"/>
    </location>
</feature>